<dbReference type="Pfam" id="PF03101">
    <property type="entry name" value="FAR1"/>
    <property type="match status" value="1"/>
</dbReference>
<dbReference type="InterPro" id="IPR004330">
    <property type="entry name" value="FAR1_DNA_bnd_dom"/>
</dbReference>
<dbReference type="EMBL" id="SDMP01000003">
    <property type="protein sequence ID" value="RYR68895.1"/>
    <property type="molecule type" value="Genomic_DNA"/>
</dbReference>
<dbReference type="Proteomes" id="UP000289738">
    <property type="component" value="Chromosome A03"/>
</dbReference>
<evidence type="ECO:0000313" key="3">
    <source>
        <dbReference type="Proteomes" id="UP000289738"/>
    </source>
</evidence>
<protein>
    <recommendedName>
        <fullName evidence="1">FAR1 domain-containing protein</fullName>
    </recommendedName>
</protein>
<keyword evidence="3" id="KW-1185">Reference proteome</keyword>
<dbReference type="AlphaFoldDB" id="A0A445E0A3"/>
<dbReference type="PANTHER" id="PTHR47718">
    <property type="entry name" value="OS01G0519700 PROTEIN"/>
    <property type="match status" value="1"/>
</dbReference>
<gene>
    <name evidence="2" type="ORF">Ahy_A03g015393</name>
</gene>
<reference evidence="2 3" key="1">
    <citation type="submission" date="2019-01" db="EMBL/GenBank/DDBJ databases">
        <title>Sequencing of cultivated peanut Arachis hypogaea provides insights into genome evolution and oil improvement.</title>
        <authorList>
            <person name="Chen X."/>
        </authorList>
    </citation>
    <scope>NUCLEOTIDE SEQUENCE [LARGE SCALE GENOMIC DNA]</scope>
    <source>
        <strain evidence="3">cv. Fuhuasheng</strain>
        <tissue evidence="2">Leaves</tissue>
    </source>
</reference>
<proteinExistence type="predicted"/>
<evidence type="ECO:0000259" key="1">
    <source>
        <dbReference type="Pfam" id="PF03101"/>
    </source>
</evidence>
<comment type="caution">
    <text evidence="2">The sequence shown here is derived from an EMBL/GenBank/DDBJ whole genome shotgun (WGS) entry which is preliminary data.</text>
</comment>
<organism evidence="2 3">
    <name type="scientific">Arachis hypogaea</name>
    <name type="common">Peanut</name>
    <dbReference type="NCBI Taxonomy" id="3818"/>
    <lineage>
        <taxon>Eukaryota</taxon>
        <taxon>Viridiplantae</taxon>
        <taxon>Streptophyta</taxon>
        <taxon>Embryophyta</taxon>
        <taxon>Tracheophyta</taxon>
        <taxon>Spermatophyta</taxon>
        <taxon>Magnoliopsida</taxon>
        <taxon>eudicotyledons</taxon>
        <taxon>Gunneridae</taxon>
        <taxon>Pentapetalae</taxon>
        <taxon>rosids</taxon>
        <taxon>fabids</taxon>
        <taxon>Fabales</taxon>
        <taxon>Fabaceae</taxon>
        <taxon>Papilionoideae</taxon>
        <taxon>50 kb inversion clade</taxon>
        <taxon>dalbergioids sensu lato</taxon>
        <taxon>Dalbergieae</taxon>
        <taxon>Pterocarpus clade</taxon>
        <taxon>Arachis</taxon>
    </lineage>
</organism>
<feature type="domain" description="FAR1" evidence="1">
    <location>
        <begin position="43"/>
        <end position="133"/>
    </location>
</feature>
<name>A0A445E0A3_ARAHY</name>
<evidence type="ECO:0000313" key="2">
    <source>
        <dbReference type="EMBL" id="RYR68895.1"/>
    </source>
</evidence>
<sequence>MGVTLTLASPVWMMMYQNYGDVIGLTAEDICKKVFRSEERAYDFFAKLGKRLGFGVRKGDYGKDEEGNLIRRRFFCNKAGLRDQKHYNRVDRKRLHRPETHTNCEAKLSVYLDRVSFTWKVRKVNLEHNLPLMPRIMVHMIPGFRHMSNSAKAHINGMQRYGLPTSKILGYMAGISGKYSFLGFIKKDAYKYIEKSKCDKITDVIDFELGDKLWASQMYEKWKMWANAYLRNKFCAGFSMTSRCEGINANFNTLYNMSIITSCLDFIERYAAKVYTRAVFNEVKKEIDQVGTVNFVSRRSVSTTMLYITEVYASQWMLFVGAKKLELFRVALNGFRNVCRDLKNGNAKAVDGASKGVEVNNVEVEYKKGVTRAGVDVDVLEEHQIGDHKFNGHGYFEEAESRNGSQVWFDKSCACKLVWTRIYVCSNASQKTTKRE</sequence>
<accession>A0A445E0A3</accession>